<dbReference type="OMA" id="ELASSIW"/>
<sequence>MEKELLWGQPTQVFHIILCFRNGIVDSFHCFCISNCISNSNTKSILQKPIVNKPLCMSQELASSIWTNFLPVCMRPK</sequence>
<evidence type="ECO:0000313" key="1">
    <source>
        <dbReference type="EMBL" id="ESR38598.1"/>
    </source>
</evidence>
<dbReference type="InParanoid" id="V4RV37"/>
<dbReference type="AlphaFoldDB" id="V4RV37"/>
<dbReference type="Proteomes" id="UP000030687">
    <property type="component" value="Unassembled WGS sequence"/>
</dbReference>
<keyword evidence="2" id="KW-1185">Reference proteome</keyword>
<dbReference type="eggNOG" id="ENOG502T2AY">
    <property type="taxonomic scope" value="Eukaryota"/>
</dbReference>
<dbReference type="KEGG" id="cic:CICLE_v10027278mg"/>
<evidence type="ECO:0000313" key="2">
    <source>
        <dbReference type="Proteomes" id="UP000030687"/>
    </source>
</evidence>
<name>V4RV37_CITCL</name>
<gene>
    <name evidence="1" type="ORF">CICLE_v10027278mg</name>
</gene>
<protein>
    <submittedName>
        <fullName evidence="1">Uncharacterized protein</fullName>
    </submittedName>
</protein>
<dbReference type="EMBL" id="KI536925">
    <property type="protein sequence ID" value="ESR38598.1"/>
    <property type="molecule type" value="Genomic_DNA"/>
</dbReference>
<reference evidence="1 2" key="1">
    <citation type="submission" date="2013-10" db="EMBL/GenBank/DDBJ databases">
        <authorList>
            <consortium name="International Citrus Genome Consortium"/>
            <person name="Jenkins J."/>
            <person name="Schmutz J."/>
            <person name="Prochnik S."/>
            <person name="Rokhsar D."/>
            <person name="Gmitter F."/>
            <person name="Ollitrault P."/>
            <person name="Machado M."/>
            <person name="Talon M."/>
            <person name="Wincker P."/>
            <person name="Jaillon O."/>
            <person name="Morgante M."/>
        </authorList>
    </citation>
    <scope>NUCLEOTIDE SEQUENCE</scope>
    <source>
        <strain evidence="2">cv. Clemenules</strain>
    </source>
</reference>
<organism evidence="1 2">
    <name type="scientific">Citrus clementina</name>
    <name type="common">Clementine</name>
    <name type="synonym">Citrus deliciosa x Citrus sinensis</name>
    <dbReference type="NCBI Taxonomy" id="85681"/>
    <lineage>
        <taxon>Eukaryota</taxon>
        <taxon>Viridiplantae</taxon>
        <taxon>Streptophyta</taxon>
        <taxon>Embryophyta</taxon>
        <taxon>Tracheophyta</taxon>
        <taxon>Spermatophyta</taxon>
        <taxon>Magnoliopsida</taxon>
        <taxon>eudicotyledons</taxon>
        <taxon>Gunneridae</taxon>
        <taxon>Pentapetalae</taxon>
        <taxon>rosids</taxon>
        <taxon>malvids</taxon>
        <taxon>Sapindales</taxon>
        <taxon>Rutaceae</taxon>
        <taxon>Aurantioideae</taxon>
        <taxon>Citrus</taxon>
    </lineage>
</organism>
<accession>V4RV37</accession>
<proteinExistence type="predicted"/>
<dbReference type="Gramene" id="ESR38598">
    <property type="protein sequence ID" value="ESR38598"/>
    <property type="gene ID" value="CICLE_v10027278mg"/>
</dbReference>